<dbReference type="SUPFAM" id="SSF103481">
    <property type="entry name" value="Multidrug resistance efflux transporter EmrE"/>
    <property type="match status" value="1"/>
</dbReference>
<evidence type="ECO:0000256" key="2">
    <source>
        <dbReference type="ARBA" id="ARBA00022692"/>
    </source>
</evidence>
<feature type="transmembrane region" description="Helical" evidence="5">
    <location>
        <begin position="208"/>
        <end position="230"/>
    </location>
</feature>
<organism evidence="7">
    <name type="scientific">Dendroctonus ponderosae</name>
    <name type="common">Mountain pine beetle</name>
    <dbReference type="NCBI Taxonomy" id="77166"/>
    <lineage>
        <taxon>Eukaryota</taxon>
        <taxon>Metazoa</taxon>
        <taxon>Ecdysozoa</taxon>
        <taxon>Arthropoda</taxon>
        <taxon>Hexapoda</taxon>
        <taxon>Insecta</taxon>
        <taxon>Pterygota</taxon>
        <taxon>Neoptera</taxon>
        <taxon>Endopterygota</taxon>
        <taxon>Coleoptera</taxon>
        <taxon>Polyphaga</taxon>
        <taxon>Cucujiformia</taxon>
        <taxon>Curculionidae</taxon>
        <taxon>Scolytinae</taxon>
        <taxon>Dendroctonus</taxon>
    </lineage>
</organism>
<feature type="domain" description="Sugar phosphate transporter" evidence="6">
    <location>
        <begin position="15"/>
        <end position="277"/>
    </location>
</feature>
<gene>
    <name evidence="9" type="primary">109545578</name>
    <name evidence="8" type="ORF">D910_10067</name>
    <name evidence="7" type="ORF">YQE_12825</name>
</gene>
<evidence type="ECO:0000259" key="6">
    <source>
        <dbReference type="Pfam" id="PF03151"/>
    </source>
</evidence>
<evidence type="ECO:0000256" key="4">
    <source>
        <dbReference type="ARBA" id="ARBA00023136"/>
    </source>
</evidence>
<feature type="transmembrane region" description="Helical" evidence="5">
    <location>
        <begin position="116"/>
        <end position="134"/>
    </location>
</feature>
<reference evidence="9" key="2">
    <citation type="submission" date="2024-08" db="UniProtKB">
        <authorList>
            <consortium name="EnsemblMetazoa"/>
        </authorList>
    </citation>
    <scope>IDENTIFICATION</scope>
</reference>
<proteinExistence type="predicted"/>
<keyword evidence="2 5" id="KW-0812">Transmembrane</keyword>
<feature type="transmembrane region" description="Helical" evidence="5">
    <location>
        <begin position="163"/>
        <end position="187"/>
    </location>
</feature>
<feature type="transmembrane region" description="Helical" evidence="5">
    <location>
        <begin position="236"/>
        <end position="258"/>
    </location>
</feature>
<dbReference type="AlphaFoldDB" id="N6SRR0"/>
<feature type="non-terminal residue" evidence="7">
    <location>
        <position position="1"/>
    </location>
</feature>
<sequence length="330" mass="37262">MTAQDSLLSKYITIFLVVSGYWIVSISTVFMNKTLLSHIELDAPMFINFSQTVVTALICYGKKVLSILYPNRFSFPEANIWDSHVMRQILPVSIMFTCMIATNNLCLKYVSVAFYYIGRSLTTIFNVLLTYIILGERTSKRCMLCCAIIVVGFWLGVDEEHFSGSLSVAGTIFGIVGSFSLSLFSILTKKVLPKIDGEIWLLQYANNVYASILFLPIIFLTGEVQVVLNYPRLTDLFFWTILIGGGLCGFMIGFFTSLQIKFTSALTHNISGTAKACAQTVLATYWYQETKSFMWWFSNLIILVASAGYARIKQLDMEQQHRQSPTYTKV</sequence>
<evidence type="ECO:0000313" key="7">
    <source>
        <dbReference type="EMBL" id="ENN70314.1"/>
    </source>
</evidence>
<evidence type="ECO:0000256" key="3">
    <source>
        <dbReference type="ARBA" id="ARBA00022989"/>
    </source>
</evidence>
<dbReference type="PANTHER" id="PTHR11132">
    <property type="entry name" value="SOLUTE CARRIER FAMILY 35"/>
    <property type="match status" value="1"/>
</dbReference>
<dbReference type="HOGENOM" id="CLU_044894_1_0_1"/>
<evidence type="ECO:0000313" key="10">
    <source>
        <dbReference type="Proteomes" id="UP000019118"/>
    </source>
</evidence>
<feature type="transmembrane region" description="Helical" evidence="5">
    <location>
        <begin position="293"/>
        <end position="312"/>
    </location>
</feature>
<dbReference type="KEGG" id="dpa:109545578"/>
<evidence type="ECO:0000256" key="1">
    <source>
        <dbReference type="ARBA" id="ARBA00004141"/>
    </source>
</evidence>
<protein>
    <recommendedName>
        <fullName evidence="6">Sugar phosphate transporter domain-containing protein</fullName>
    </recommendedName>
</protein>
<reference evidence="10 11" key="1">
    <citation type="journal article" date="2013" name="Genome Biol.">
        <title>Draft genome of the mountain pine beetle, Dendroctonus ponderosae Hopkins, a major forest pest.</title>
        <authorList>
            <person name="Keeling C.I."/>
            <person name="Yuen M.M."/>
            <person name="Liao N.Y."/>
            <person name="Docking T.R."/>
            <person name="Chan S.K."/>
            <person name="Taylor G.A."/>
            <person name="Palmquist D.L."/>
            <person name="Jackman S.D."/>
            <person name="Nguyen A."/>
            <person name="Li M."/>
            <person name="Henderson H."/>
            <person name="Janes J.K."/>
            <person name="Zhao Y."/>
            <person name="Pandoh P."/>
            <person name="Moore R."/>
            <person name="Sperling F.A."/>
            <person name="Huber D.P."/>
            <person name="Birol I."/>
            <person name="Jones S.J."/>
            <person name="Bohlmann J."/>
        </authorList>
    </citation>
    <scope>NUCLEOTIDE SEQUENCE</scope>
</reference>
<evidence type="ECO:0000313" key="8">
    <source>
        <dbReference type="EMBL" id="ERL92758.1"/>
    </source>
</evidence>
<dbReference type="OrthoDB" id="5547497at2759"/>
<dbReference type="GO" id="GO:0016020">
    <property type="term" value="C:membrane"/>
    <property type="evidence" value="ECO:0007669"/>
    <property type="project" value="UniProtKB-SubCell"/>
</dbReference>
<dbReference type="InterPro" id="IPR004853">
    <property type="entry name" value="Sugar_P_trans_dom"/>
</dbReference>
<feature type="transmembrane region" description="Helical" evidence="5">
    <location>
        <begin position="12"/>
        <end position="31"/>
    </location>
</feature>
<dbReference type="InterPro" id="IPR037185">
    <property type="entry name" value="EmrE-like"/>
</dbReference>
<dbReference type="InterPro" id="IPR050186">
    <property type="entry name" value="TPT_transporter"/>
</dbReference>
<comment type="subcellular location">
    <subcellularLocation>
        <location evidence="1">Membrane</location>
        <topology evidence="1">Multi-pass membrane protein</topology>
    </subcellularLocation>
</comment>
<dbReference type="EMBL" id="KB741292">
    <property type="protein sequence ID" value="ENN70314.1"/>
    <property type="molecule type" value="Genomic_DNA"/>
</dbReference>
<dbReference type="Pfam" id="PF03151">
    <property type="entry name" value="TPT"/>
    <property type="match status" value="1"/>
</dbReference>
<name>N6SRR0_DENPD</name>
<keyword evidence="10" id="KW-1185">Reference proteome</keyword>
<dbReference type="Proteomes" id="UP000030742">
    <property type="component" value="Unassembled WGS sequence"/>
</dbReference>
<dbReference type="Proteomes" id="UP000019118">
    <property type="component" value="Unassembled WGS sequence"/>
</dbReference>
<evidence type="ECO:0000313" key="9">
    <source>
        <dbReference type="EnsemblMetazoa" id="XP_019771910.1"/>
    </source>
</evidence>
<dbReference type="EMBL" id="KB632334">
    <property type="protein sequence ID" value="ERL92758.1"/>
    <property type="molecule type" value="Genomic_DNA"/>
</dbReference>
<feature type="transmembrane region" description="Helical" evidence="5">
    <location>
        <begin position="89"/>
        <end position="110"/>
    </location>
</feature>
<evidence type="ECO:0000313" key="11">
    <source>
        <dbReference type="Proteomes" id="UP000030742"/>
    </source>
</evidence>
<keyword evidence="4 5" id="KW-0472">Membrane</keyword>
<keyword evidence="3 5" id="KW-1133">Transmembrane helix</keyword>
<accession>N6SRR0</accession>
<evidence type="ECO:0000256" key="5">
    <source>
        <dbReference type="SAM" id="Phobius"/>
    </source>
</evidence>
<dbReference type="OMA" id="WWTSNIV"/>
<dbReference type="STRING" id="77166.N6SRR0"/>
<dbReference type="EnsemblMetazoa" id="XM_019916351.1">
    <property type="protein sequence ID" value="XP_019771910.1"/>
    <property type="gene ID" value="LOC109545578"/>
</dbReference>